<dbReference type="AlphaFoldDB" id="A0A285UTM7"/>
<evidence type="ECO:0000313" key="6">
    <source>
        <dbReference type="Proteomes" id="UP000219412"/>
    </source>
</evidence>
<dbReference type="SUPFAM" id="SSF48008">
    <property type="entry name" value="GntR ligand-binding domain-like"/>
    <property type="match status" value="1"/>
</dbReference>
<dbReference type="RefSeq" id="WP_097042953.1">
    <property type="nucleotide sequence ID" value="NZ_OBQF01000009.1"/>
</dbReference>
<proteinExistence type="predicted"/>
<keyword evidence="1" id="KW-0805">Transcription regulation</keyword>
<dbReference type="Gene3D" id="1.20.120.530">
    <property type="entry name" value="GntR ligand-binding domain-like"/>
    <property type="match status" value="1"/>
</dbReference>
<name>A0A285UTM7_9STAP</name>
<dbReference type="SMART" id="SM00345">
    <property type="entry name" value="HTH_GNTR"/>
    <property type="match status" value="1"/>
</dbReference>
<dbReference type="PANTHER" id="PTHR43537">
    <property type="entry name" value="TRANSCRIPTIONAL REGULATOR, GNTR FAMILY"/>
    <property type="match status" value="1"/>
</dbReference>
<dbReference type="InterPro" id="IPR000524">
    <property type="entry name" value="Tscrpt_reg_HTH_GntR"/>
</dbReference>
<dbReference type="Pfam" id="PF07729">
    <property type="entry name" value="FCD"/>
    <property type="match status" value="1"/>
</dbReference>
<dbReference type="SUPFAM" id="SSF46785">
    <property type="entry name" value="Winged helix' DNA-binding domain"/>
    <property type="match status" value="1"/>
</dbReference>
<feature type="domain" description="HTH gntR-type" evidence="4">
    <location>
        <begin position="2"/>
        <end position="74"/>
    </location>
</feature>
<evidence type="ECO:0000256" key="2">
    <source>
        <dbReference type="ARBA" id="ARBA00023125"/>
    </source>
</evidence>
<dbReference type="Gene3D" id="1.10.10.10">
    <property type="entry name" value="Winged helix-like DNA-binding domain superfamily/Winged helix DNA-binding domain"/>
    <property type="match status" value="1"/>
</dbReference>
<dbReference type="OrthoDB" id="2592645at2"/>
<evidence type="ECO:0000256" key="3">
    <source>
        <dbReference type="ARBA" id="ARBA00023163"/>
    </source>
</evidence>
<dbReference type="SMART" id="SM00895">
    <property type="entry name" value="FCD"/>
    <property type="match status" value="1"/>
</dbReference>
<dbReference type="InterPro" id="IPR036388">
    <property type="entry name" value="WH-like_DNA-bd_sf"/>
</dbReference>
<dbReference type="InterPro" id="IPR011711">
    <property type="entry name" value="GntR_C"/>
</dbReference>
<organism evidence="5 6">
    <name type="scientific">Salinicoccus kekensis</name>
    <dbReference type="NCBI Taxonomy" id="714307"/>
    <lineage>
        <taxon>Bacteria</taxon>
        <taxon>Bacillati</taxon>
        <taxon>Bacillota</taxon>
        <taxon>Bacilli</taxon>
        <taxon>Bacillales</taxon>
        <taxon>Staphylococcaceae</taxon>
        <taxon>Salinicoccus</taxon>
    </lineage>
</organism>
<accession>A0A285UTM7</accession>
<dbReference type="InterPro" id="IPR008920">
    <property type="entry name" value="TF_FadR/GntR_C"/>
</dbReference>
<dbReference type="InterPro" id="IPR036390">
    <property type="entry name" value="WH_DNA-bd_sf"/>
</dbReference>
<gene>
    <name evidence="5" type="ORF">SAMN05878391_2649</name>
</gene>
<evidence type="ECO:0000256" key="1">
    <source>
        <dbReference type="ARBA" id="ARBA00023015"/>
    </source>
</evidence>
<protein>
    <submittedName>
        <fullName evidence="5">DNA-binding GntR family transcriptional regulator</fullName>
    </submittedName>
</protein>
<dbReference type="GO" id="GO:0003677">
    <property type="term" value="F:DNA binding"/>
    <property type="evidence" value="ECO:0007669"/>
    <property type="project" value="UniProtKB-KW"/>
</dbReference>
<dbReference type="EMBL" id="OBQF01000009">
    <property type="protein sequence ID" value="SOC45200.1"/>
    <property type="molecule type" value="Genomic_DNA"/>
</dbReference>
<evidence type="ECO:0000313" key="5">
    <source>
        <dbReference type="EMBL" id="SOC45200.1"/>
    </source>
</evidence>
<sequence length="211" mass="24685">MQYNATEIADQLRKEIVLGKYERGEGLGEVTLAKRYDVSRGPIRDALMILTTERMAEKRSNGRTVAVGYDIKGIRDLYDARILLETHAVNRMDQELFEKYKSHLYDYIRMMEDASDFETRDIETDLSFHYLLVKMSGNETLMHLWNTQRNVFRTLVDITSEVTINHQDEIISQHTRLVEALEDGDVRRASELLRRHLEEACEYCCRGKSMI</sequence>
<keyword evidence="6" id="KW-1185">Reference proteome</keyword>
<keyword evidence="3" id="KW-0804">Transcription</keyword>
<dbReference type="GO" id="GO:0003700">
    <property type="term" value="F:DNA-binding transcription factor activity"/>
    <property type="evidence" value="ECO:0007669"/>
    <property type="project" value="InterPro"/>
</dbReference>
<dbReference type="PROSITE" id="PS50949">
    <property type="entry name" value="HTH_GNTR"/>
    <property type="match status" value="1"/>
</dbReference>
<keyword evidence="2 5" id="KW-0238">DNA-binding</keyword>
<dbReference type="PANTHER" id="PTHR43537:SF24">
    <property type="entry name" value="GLUCONATE OPERON TRANSCRIPTIONAL REPRESSOR"/>
    <property type="match status" value="1"/>
</dbReference>
<reference evidence="6" key="1">
    <citation type="submission" date="2017-08" db="EMBL/GenBank/DDBJ databases">
        <authorList>
            <person name="Varghese N."/>
            <person name="Submissions S."/>
        </authorList>
    </citation>
    <scope>NUCLEOTIDE SEQUENCE [LARGE SCALE GENOMIC DNA]</scope>
    <source>
        <strain evidence="6">DSM 23173</strain>
    </source>
</reference>
<dbReference type="Pfam" id="PF00392">
    <property type="entry name" value="GntR"/>
    <property type="match status" value="1"/>
</dbReference>
<evidence type="ECO:0000259" key="4">
    <source>
        <dbReference type="PROSITE" id="PS50949"/>
    </source>
</evidence>
<dbReference type="Proteomes" id="UP000219412">
    <property type="component" value="Unassembled WGS sequence"/>
</dbReference>